<proteinExistence type="predicted"/>
<dbReference type="PANTHER" id="PTHR45824:SF29">
    <property type="entry name" value="GH16843P"/>
    <property type="match status" value="1"/>
</dbReference>
<evidence type="ECO:0000313" key="3">
    <source>
        <dbReference type="EMBL" id="GMK54687.1"/>
    </source>
</evidence>
<dbReference type="PROSITE" id="PS50191">
    <property type="entry name" value="CRAL_TRIO"/>
    <property type="match status" value="1"/>
</dbReference>
<dbReference type="InterPro" id="IPR036273">
    <property type="entry name" value="CRAL/TRIO_N_dom_sf"/>
</dbReference>
<dbReference type="SUPFAM" id="SSF52087">
    <property type="entry name" value="CRAL/TRIO domain"/>
    <property type="match status" value="1"/>
</dbReference>
<evidence type="ECO:0000256" key="1">
    <source>
        <dbReference type="SAM" id="MobiDB-lite"/>
    </source>
</evidence>
<feature type="domain" description="CRAL-TRIO" evidence="2">
    <location>
        <begin position="174"/>
        <end position="281"/>
    </location>
</feature>
<dbReference type="CDD" id="cd00170">
    <property type="entry name" value="SEC14"/>
    <property type="match status" value="1"/>
</dbReference>
<evidence type="ECO:0000313" key="4">
    <source>
        <dbReference type="Proteomes" id="UP001222932"/>
    </source>
</evidence>
<dbReference type="InterPro" id="IPR036865">
    <property type="entry name" value="CRAL-TRIO_dom_sf"/>
</dbReference>
<organism evidence="3 4">
    <name type="scientific">Cutaneotrichosporon spelunceum</name>
    <dbReference type="NCBI Taxonomy" id="1672016"/>
    <lineage>
        <taxon>Eukaryota</taxon>
        <taxon>Fungi</taxon>
        <taxon>Dikarya</taxon>
        <taxon>Basidiomycota</taxon>
        <taxon>Agaricomycotina</taxon>
        <taxon>Tremellomycetes</taxon>
        <taxon>Trichosporonales</taxon>
        <taxon>Trichosporonaceae</taxon>
        <taxon>Cutaneotrichosporon</taxon>
    </lineage>
</organism>
<keyword evidence="4" id="KW-1185">Reference proteome</keyword>
<gene>
    <name evidence="3" type="ORF">CspeluHIS016_0112730</name>
</gene>
<name>A0AAD3TQN4_9TREE</name>
<dbReference type="SMART" id="SM00516">
    <property type="entry name" value="SEC14"/>
    <property type="match status" value="1"/>
</dbReference>
<dbReference type="InterPro" id="IPR052578">
    <property type="entry name" value="PI_Transfer_CRAL-TRIO"/>
</dbReference>
<protein>
    <recommendedName>
        <fullName evidence="2">CRAL-TRIO domain-containing protein</fullName>
    </recommendedName>
</protein>
<evidence type="ECO:0000259" key="2">
    <source>
        <dbReference type="PROSITE" id="PS50191"/>
    </source>
</evidence>
<dbReference type="Pfam" id="PF00650">
    <property type="entry name" value="CRAL_TRIO"/>
    <property type="match status" value="1"/>
</dbReference>
<dbReference type="PANTHER" id="PTHR45824">
    <property type="entry name" value="GH16843P"/>
    <property type="match status" value="1"/>
</dbReference>
<feature type="region of interest" description="Disordered" evidence="1">
    <location>
        <begin position="355"/>
        <end position="374"/>
    </location>
</feature>
<dbReference type="InterPro" id="IPR001251">
    <property type="entry name" value="CRAL-TRIO_dom"/>
</dbReference>
<reference evidence="3" key="2">
    <citation type="submission" date="2023-06" db="EMBL/GenBank/DDBJ databases">
        <authorList>
            <person name="Kobayashi Y."/>
            <person name="Kayamori A."/>
            <person name="Aoki K."/>
            <person name="Shiwa Y."/>
            <person name="Fujita N."/>
            <person name="Sugita T."/>
            <person name="Iwasaki W."/>
            <person name="Tanaka N."/>
            <person name="Takashima M."/>
        </authorList>
    </citation>
    <scope>NUCLEOTIDE SEQUENCE</scope>
    <source>
        <strain evidence="3">HIS016</strain>
    </source>
</reference>
<dbReference type="Proteomes" id="UP001222932">
    <property type="component" value="Unassembled WGS sequence"/>
</dbReference>
<sequence>MPFPVWLLDPHLFSQVTPASLSSKTPTEAPSKIAFLPPLNDKQGAQLSAIIKHFSAQDYALPIVEGKTDRTPLSVREMMWLSRDRMLKYLTVTGNTKEAIARLERTLVWRRTSGIDNMDTHMAGVEEECRTGKAIVQGFGPSCMPVLYLFPNRNHLHPDHRKAIHLIWMLERAIDLMAGGVTKIVAIFVFNEKRQGAPTSLAIGRETIHYLMQHYPEIAGTVVLYRMSWAVRGFFGIMWPFIDSDVRARFRIVTRSGRISEEDVQRHALVRECGGDLEWFHEHDSYWPALIAVCRKRRAEYERRFIALGPAVGMEERKFRFANLEEVSLYDMPEMNGSFARTAADIYNIPAARRSKSSMDSGTAKAVVEPGRRG</sequence>
<dbReference type="GO" id="GO:0008526">
    <property type="term" value="F:phosphatidylinositol transfer activity"/>
    <property type="evidence" value="ECO:0007669"/>
    <property type="project" value="TreeGrafter"/>
</dbReference>
<dbReference type="SUPFAM" id="SSF46938">
    <property type="entry name" value="CRAL/TRIO N-terminal domain"/>
    <property type="match status" value="1"/>
</dbReference>
<dbReference type="Gene3D" id="3.40.525.10">
    <property type="entry name" value="CRAL-TRIO lipid binding domain"/>
    <property type="match status" value="1"/>
</dbReference>
<dbReference type="AlphaFoldDB" id="A0AAD3TQN4"/>
<dbReference type="EMBL" id="BTCM01000001">
    <property type="protein sequence ID" value="GMK54687.1"/>
    <property type="molecule type" value="Genomic_DNA"/>
</dbReference>
<accession>A0AAD3TQN4</accession>
<reference evidence="3" key="1">
    <citation type="journal article" date="2023" name="BMC Genomics">
        <title>Chromosome-level genome assemblies of Cutaneotrichosporon spp. (Trichosporonales, Basidiomycota) reveal imbalanced evolution between nucleotide sequences and chromosome synteny.</title>
        <authorList>
            <person name="Kobayashi Y."/>
            <person name="Kayamori A."/>
            <person name="Aoki K."/>
            <person name="Shiwa Y."/>
            <person name="Matsutani M."/>
            <person name="Fujita N."/>
            <person name="Sugita T."/>
            <person name="Iwasaki W."/>
            <person name="Tanaka N."/>
            <person name="Takashima M."/>
        </authorList>
    </citation>
    <scope>NUCLEOTIDE SEQUENCE</scope>
    <source>
        <strain evidence="3">HIS016</strain>
    </source>
</reference>
<comment type="caution">
    <text evidence="3">The sequence shown here is derived from an EMBL/GenBank/DDBJ whole genome shotgun (WGS) entry which is preliminary data.</text>
</comment>